<organism evidence="1 2">
    <name type="scientific">Melipona quadrifasciata</name>
    <dbReference type="NCBI Taxonomy" id="166423"/>
    <lineage>
        <taxon>Eukaryota</taxon>
        <taxon>Metazoa</taxon>
        <taxon>Ecdysozoa</taxon>
        <taxon>Arthropoda</taxon>
        <taxon>Hexapoda</taxon>
        <taxon>Insecta</taxon>
        <taxon>Pterygota</taxon>
        <taxon>Neoptera</taxon>
        <taxon>Endopterygota</taxon>
        <taxon>Hymenoptera</taxon>
        <taxon>Apocrita</taxon>
        <taxon>Aculeata</taxon>
        <taxon>Apoidea</taxon>
        <taxon>Anthophila</taxon>
        <taxon>Apidae</taxon>
        <taxon>Melipona</taxon>
    </lineage>
</organism>
<reference evidence="1 2" key="1">
    <citation type="submission" date="2015-07" db="EMBL/GenBank/DDBJ databases">
        <title>The genome of Melipona quadrifasciata.</title>
        <authorList>
            <person name="Pan H."/>
            <person name="Kapheim K."/>
        </authorList>
    </citation>
    <scope>NUCLEOTIDE SEQUENCE [LARGE SCALE GENOMIC DNA]</scope>
    <source>
        <strain evidence="1">0111107301</strain>
        <tissue evidence="1">Whole body</tissue>
    </source>
</reference>
<proteinExistence type="predicted"/>
<evidence type="ECO:0000313" key="2">
    <source>
        <dbReference type="Proteomes" id="UP000053105"/>
    </source>
</evidence>
<keyword evidence="2" id="KW-1185">Reference proteome</keyword>
<name>A0A0M9A6Z9_9HYME</name>
<sequence>MCHKNCAKCITVIVFIEESQKEKKRKVRSLKNYQLWNEQSQDDEGLARQYAASLLKFYELFPFVTSPSTDERLNLHEEAKLVQKVKGSAPLGAFSNYTARKNWRMFQNEYENEAFDQQTASCFSKNCTTKQRKFVENLRQFNTNFRGQSHAELSDVKINDEVKRKHAAKRSKLSRQKIFESPKDKFLKECLCDIFGTIGANFTAETEECRQFSESESDIEDLLADTKSKYYLHIDLTLVVLSRSSLRDSFNLQASRVGWRVSKTIM</sequence>
<gene>
    <name evidence="1" type="ORF">WN51_10328</name>
</gene>
<accession>A0A0M9A6Z9</accession>
<dbReference type="AlphaFoldDB" id="A0A0M9A6Z9"/>
<evidence type="ECO:0000313" key="1">
    <source>
        <dbReference type="EMBL" id="KOX78520.1"/>
    </source>
</evidence>
<protein>
    <submittedName>
        <fullName evidence="1">Uncharacterized protein</fullName>
    </submittedName>
</protein>
<dbReference type="EMBL" id="KQ435721">
    <property type="protein sequence ID" value="KOX78520.1"/>
    <property type="molecule type" value="Genomic_DNA"/>
</dbReference>
<dbReference type="Proteomes" id="UP000053105">
    <property type="component" value="Unassembled WGS sequence"/>
</dbReference>